<evidence type="ECO:0000259" key="4">
    <source>
        <dbReference type="Pfam" id="PF04412"/>
    </source>
</evidence>
<evidence type="ECO:0000256" key="1">
    <source>
        <dbReference type="ARBA" id="ARBA00023004"/>
    </source>
</evidence>
<evidence type="ECO:0000259" key="3">
    <source>
        <dbReference type="Pfam" id="PF01989"/>
    </source>
</evidence>
<dbReference type="Pfam" id="PF04412">
    <property type="entry name" value="AcnX"/>
    <property type="match status" value="1"/>
</dbReference>
<dbReference type="InterPro" id="IPR002840">
    <property type="entry name" value="PMDh-S-like_dom"/>
</dbReference>
<dbReference type="Proteomes" id="UP000193307">
    <property type="component" value="Unassembled WGS sequence"/>
</dbReference>
<protein>
    <submittedName>
        <fullName evidence="5">Uncharacterized protein</fullName>
    </submittedName>
</protein>
<dbReference type="RefSeq" id="WP_085847777.1">
    <property type="nucleotide sequence ID" value="NZ_FNZV01000002.1"/>
</dbReference>
<dbReference type="AlphaFoldDB" id="A0A1Y5RXP1"/>
<dbReference type="Gene3D" id="3.30.499.10">
    <property type="entry name" value="Aconitase, domain 3"/>
    <property type="match status" value="1"/>
</dbReference>
<proteinExistence type="predicted"/>
<evidence type="ECO:0000256" key="2">
    <source>
        <dbReference type="ARBA" id="ARBA00023239"/>
    </source>
</evidence>
<dbReference type="SUPFAM" id="SSF53732">
    <property type="entry name" value="Aconitase iron-sulfur domain"/>
    <property type="match status" value="1"/>
</dbReference>
<organism evidence="5 6">
    <name type="scientific">Pacificibacter marinus</name>
    <dbReference type="NCBI Taxonomy" id="658057"/>
    <lineage>
        <taxon>Bacteria</taxon>
        <taxon>Pseudomonadati</taxon>
        <taxon>Pseudomonadota</taxon>
        <taxon>Alphaproteobacteria</taxon>
        <taxon>Rhodobacterales</taxon>
        <taxon>Roseobacteraceae</taxon>
        <taxon>Pacificibacter</taxon>
    </lineage>
</organism>
<evidence type="ECO:0000313" key="5">
    <source>
        <dbReference type="EMBL" id="SLN25350.1"/>
    </source>
</evidence>
<dbReference type="GO" id="GO:0016829">
    <property type="term" value="F:lyase activity"/>
    <property type="evidence" value="ECO:0007669"/>
    <property type="project" value="UniProtKB-KW"/>
</dbReference>
<accession>A0A1Y5RXP1</accession>
<gene>
    <name evidence="5" type="ORF">PAM7971_00885</name>
</gene>
<dbReference type="STRING" id="658057.SAMN04488032_102201"/>
<dbReference type="InterPro" id="IPR012047">
    <property type="entry name" value="AcnX"/>
</dbReference>
<keyword evidence="6" id="KW-1185">Reference proteome</keyword>
<feature type="domain" description="Phosphomevalonate dehydratase small subunit-like" evidence="3">
    <location>
        <begin position="28"/>
        <end position="103"/>
    </location>
</feature>
<dbReference type="CDD" id="cd01355">
    <property type="entry name" value="AcnX"/>
    <property type="match status" value="1"/>
</dbReference>
<dbReference type="Pfam" id="PF01989">
    <property type="entry name" value="AcnX_swivel_put"/>
    <property type="match status" value="1"/>
</dbReference>
<dbReference type="OrthoDB" id="1550274at2"/>
<dbReference type="InterPro" id="IPR015931">
    <property type="entry name" value="Acnase/IPM_dHydase_lsu_aba_1/3"/>
</dbReference>
<dbReference type="InterPro" id="IPR036008">
    <property type="entry name" value="Aconitase_4Fe-4S_dom"/>
</dbReference>
<reference evidence="5 6" key="1">
    <citation type="submission" date="2017-03" db="EMBL/GenBank/DDBJ databases">
        <authorList>
            <person name="Afonso C.L."/>
            <person name="Miller P.J."/>
            <person name="Scott M.A."/>
            <person name="Spackman E."/>
            <person name="Goraichik I."/>
            <person name="Dimitrov K.M."/>
            <person name="Suarez D.L."/>
            <person name="Swayne D.E."/>
        </authorList>
    </citation>
    <scope>NUCLEOTIDE SEQUENCE [LARGE SCALE GENOMIC DNA]</scope>
    <source>
        <strain evidence="5 6">CECT 7971</strain>
    </source>
</reference>
<dbReference type="PIRSF" id="PIRSF036630">
    <property type="entry name" value="UCP036630"/>
    <property type="match status" value="1"/>
</dbReference>
<sequence length="568" mass="60538">MINNIEPTAVLFVKSDARGQVLTCKEGLSFWGGVDPDSGQIIDALHPDHGASLAGKIVLMPTSRGSCSGSGVMLQLARNGQAPAALVFREEEDILTLGALIAGLLFDRPVAVLRLGAPIYDALSQADEAQVRGEELLFGDRSIALHTLGAHSLQLTDADKRMKAGEGGEAQKIAMDVLCLMAAAQGATSLIDVSRAHIDGCILAHDANLDFAEKMQEMGAKTVIPTTINAISVDRENWTTQGVVPIFGSKASRLADAYVNMGAQATFTCAPYLLEDIPAEEEAIGWSESNAVIYANSVLGARTQKHPDYLDLFIAMTGRAPNTGVYLTQNRHPHCEVHVELPENYDDAIWPMLGWLAGAKSPNGIPVLTGLEHAAPTPDDLKALCAAFGTTSAAPMLHVRGHTPEGNLPLRDDSTYFDITITDLADLWGTFNAADDHVDLIAIGSPHASLTECRKLAQLLKGRTCTPRTKTIVTVGRNTLALATKEGLVAQLEDAGVHIYPDICWCSITEPVFSTTAKVLMTNSGKYSHYAKGLTGRDVRFGSLKNCADVAVNGIAPTGLPDWLTAKV</sequence>
<dbReference type="EMBL" id="FWFW01000002">
    <property type="protein sequence ID" value="SLN25350.1"/>
    <property type="molecule type" value="Genomic_DNA"/>
</dbReference>
<dbReference type="PANTHER" id="PTHR36577:SF3">
    <property type="entry name" value="DUF521 DOMAIN PROTEIN (AFU_ORTHOLOGUE AFUA_6G00490)"/>
    <property type="match status" value="1"/>
</dbReference>
<keyword evidence="2" id="KW-0456">Lyase</keyword>
<dbReference type="SUPFAM" id="SSF52016">
    <property type="entry name" value="LeuD/IlvD-like"/>
    <property type="match status" value="1"/>
</dbReference>
<feature type="domain" description="Phosphomevalonate dehydratase large subunit-like" evidence="4">
    <location>
        <begin position="153"/>
        <end position="548"/>
    </location>
</feature>
<dbReference type="InterPro" id="IPR007506">
    <property type="entry name" value="PMDh-L-like_dom"/>
</dbReference>
<dbReference type="PANTHER" id="PTHR36577">
    <property type="entry name" value="DUF521 DOMAIN PROTEIN (AFU_ORTHOLOGUE AFUA_6G00490)"/>
    <property type="match status" value="1"/>
</dbReference>
<dbReference type="CDD" id="cd01356">
    <property type="entry name" value="AcnX_swivel"/>
    <property type="match status" value="1"/>
</dbReference>
<dbReference type="Gene3D" id="3.50.30.10">
    <property type="entry name" value="Phosphohistidine domain"/>
    <property type="match status" value="1"/>
</dbReference>
<name>A0A1Y5RXP1_9RHOB</name>
<evidence type="ECO:0000313" key="6">
    <source>
        <dbReference type="Proteomes" id="UP000193307"/>
    </source>
</evidence>
<keyword evidence="1" id="KW-0408">Iron</keyword>